<keyword evidence="5" id="KW-0539">Nucleus</keyword>
<evidence type="ECO:0000256" key="2">
    <source>
        <dbReference type="ARBA" id="ARBA00011038"/>
    </source>
</evidence>
<dbReference type="PANTHER" id="PTHR12780">
    <property type="entry name" value="RNA POLYMERASE III DNA DIRECTED , 39KD SUBUNIT-RELATED"/>
    <property type="match status" value="1"/>
</dbReference>
<evidence type="ECO:0000313" key="8">
    <source>
        <dbReference type="Proteomes" id="UP000812966"/>
    </source>
</evidence>
<evidence type="ECO:0000256" key="1">
    <source>
        <dbReference type="ARBA" id="ARBA00004123"/>
    </source>
</evidence>
<comment type="caution">
    <text evidence="7">The sequence shown here is derived from an EMBL/GenBank/DDBJ whole genome shotgun (WGS) entry which is preliminary data.</text>
</comment>
<keyword evidence="4" id="KW-0804">Transcription</keyword>
<dbReference type="Pfam" id="PF05158">
    <property type="entry name" value="RNA_pol_Rpc34"/>
    <property type="match status" value="1"/>
</dbReference>
<gene>
    <name evidence="7" type="ORF">FFLO_06916</name>
</gene>
<dbReference type="InterPro" id="IPR007832">
    <property type="entry name" value="RNA_pol_Rpc34"/>
</dbReference>
<dbReference type="FunFam" id="1.10.10.10:FF:000116">
    <property type="entry name" value="DNA-directed RNA polymerase III subunit RPC6"/>
    <property type="match status" value="1"/>
</dbReference>
<proteinExistence type="inferred from homology"/>
<dbReference type="EMBL" id="JABELV010000285">
    <property type="protein sequence ID" value="KAG7527459.1"/>
    <property type="molecule type" value="Genomic_DNA"/>
</dbReference>
<comment type="similarity">
    <text evidence="2">Belongs to the eukaryotic RPC34/RPC39 RNA polymerase subunit family.</text>
</comment>
<feature type="compositionally biased region" description="Acidic residues" evidence="6">
    <location>
        <begin position="307"/>
        <end position="319"/>
    </location>
</feature>
<dbReference type="Proteomes" id="UP000812966">
    <property type="component" value="Unassembled WGS sequence"/>
</dbReference>
<evidence type="ECO:0000256" key="5">
    <source>
        <dbReference type="ARBA" id="ARBA00023242"/>
    </source>
</evidence>
<feature type="compositionally biased region" description="Basic and acidic residues" evidence="6">
    <location>
        <begin position="347"/>
        <end position="358"/>
    </location>
</feature>
<protein>
    <submittedName>
        <fullName evidence="7">Uncharacterized protein</fullName>
    </submittedName>
</protein>
<comment type="subcellular location">
    <subcellularLocation>
        <location evidence="1">Nucleus</location>
    </subcellularLocation>
</comment>
<dbReference type="AlphaFoldDB" id="A0A8K0JEH0"/>
<dbReference type="Gene3D" id="1.10.10.10">
    <property type="entry name" value="Winged helix-like DNA-binding domain superfamily/Winged helix DNA-binding domain"/>
    <property type="match status" value="1"/>
</dbReference>
<evidence type="ECO:0000256" key="6">
    <source>
        <dbReference type="SAM" id="MobiDB-lite"/>
    </source>
</evidence>
<reference evidence="7" key="1">
    <citation type="submission" date="2020-04" db="EMBL/GenBank/DDBJ databases">
        <title>Analysis of mating type loci in Filobasidium floriforme.</title>
        <authorList>
            <person name="Nowrousian M."/>
        </authorList>
    </citation>
    <scope>NUCLEOTIDE SEQUENCE</scope>
    <source>
        <strain evidence="7">CBS 6242</strain>
    </source>
</reference>
<dbReference type="InterPro" id="IPR036390">
    <property type="entry name" value="WH_DNA-bd_sf"/>
</dbReference>
<evidence type="ECO:0000313" key="7">
    <source>
        <dbReference type="EMBL" id="KAG7527459.1"/>
    </source>
</evidence>
<dbReference type="InterPro" id="IPR036388">
    <property type="entry name" value="WH-like_DNA-bd_sf"/>
</dbReference>
<dbReference type="GO" id="GO:0005654">
    <property type="term" value="C:nucleoplasm"/>
    <property type="evidence" value="ECO:0007669"/>
    <property type="project" value="UniProtKB-ARBA"/>
</dbReference>
<evidence type="ECO:0000256" key="4">
    <source>
        <dbReference type="ARBA" id="ARBA00023163"/>
    </source>
</evidence>
<organism evidence="7 8">
    <name type="scientific">Filobasidium floriforme</name>
    <dbReference type="NCBI Taxonomy" id="5210"/>
    <lineage>
        <taxon>Eukaryota</taxon>
        <taxon>Fungi</taxon>
        <taxon>Dikarya</taxon>
        <taxon>Basidiomycota</taxon>
        <taxon>Agaricomycotina</taxon>
        <taxon>Tremellomycetes</taxon>
        <taxon>Filobasidiales</taxon>
        <taxon>Filobasidiaceae</taxon>
        <taxon>Filobasidium</taxon>
    </lineage>
</organism>
<dbReference type="GO" id="GO:0005737">
    <property type="term" value="C:cytoplasm"/>
    <property type="evidence" value="ECO:0007669"/>
    <property type="project" value="UniProtKB-ARBA"/>
</dbReference>
<evidence type="ECO:0000256" key="3">
    <source>
        <dbReference type="ARBA" id="ARBA00022478"/>
    </source>
</evidence>
<feature type="region of interest" description="Disordered" evidence="6">
    <location>
        <begin position="289"/>
        <end position="371"/>
    </location>
</feature>
<keyword evidence="3" id="KW-0240">DNA-directed RNA polymerase</keyword>
<sequence length="371" mass="41971">MSNAMASRLTPLENELWKKLKGARDSTLSATDLQRGLTPQAALGALNGLMSKSLIITKQNEKGEPFFMAVNKDEAKKTGALDQNEQIAYNCIKSAGNMGIWIRSIKTETNLPQTVLMKVMRSLEKRDLVKTIKSIKAPTKKLYMCVGMTPSAELTGGPFYDGHNIDVGLISDLSSVALRFVQEKSFPRKIPKRSNIPDEIYVPNPIYAPSHTSKLPGPQAILTYFEKHDICKIKLGVEHIIQIMSMLVYEGKVEIIKPIKKMHEEGWNSDLEQDGGAADEDEVARIKAERAKVGKKRPRPVDKDSDAESDVDSDSDSESGGERDRKRRKKDKEKEREKSKDKKRKEKEREKEKIERQGGRFRRGYGRERQR</sequence>
<dbReference type="GO" id="GO:0005666">
    <property type="term" value="C:RNA polymerase III complex"/>
    <property type="evidence" value="ECO:0007669"/>
    <property type="project" value="InterPro"/>
</dbReference>
<keyword evidence="8" id="KW-1185">Reference proteome</keyword>
<accession>A0A8K0JEH0</accession>
<name>A0A8K0JEH0_9TREE</name>
<dbReference type="SUPFAM" id="SSF46785">
    <property type="entry name" value="Winged helix' DNA-binding domain"/>
    <property type="match status" value="1"/>
</dbReference>
<dbReference type="GO" id="GO:0006383">
    <property type="term" value="P:transcription by RNA polymerase III"/>
    <property type="evidence" value="ECO:0007669"/>
    <property type="project" value="InterPro"/>
</dbReference>
<dbReference type="InterPro" id="IPR016049">
    <property type="entry name" value="RNA_pol_Rpc34-like"/>
</dbReference>